<keyword evidence="12" id="KW-1185">Reference proteome</keyword>
<dbReference type="InterPro" id="IPR034193">
    <property type="entry name" value="PCSK9_ProteinaseK-like"/>
</dbReference>
<feature type="active site" description="Charge relay system" evidence="6">
    <location>
        <position position="346"/>
    </location>
</feature>
<dbReference type="InterPro" id="IPR050131">
    <property type="entry name" value="Peptidase_S8_subtilisin-like"/>
</dbReference>
<dbReference type="SUPFAM" id="SSF54897">
    <property type="entry name" value="Protease propeptides/inhibitors"/>
    <property type="match status" value="1"/>
</dbReference>
<dbReference type="PROSITE" id="PS51892">
    <property type="entry name" value="SUBTILASE"/>
    <property type="match status" value="1"/>
</dbReference>
<gene>
    <name evidence="11" type="ORF">PCON_13506</name>
</gene>
<keyword evidence="2 6" id="KW-0645">Protease</keyword>
<comment type="similarity">
    <text evidence="1 6 7">Belongs to the peptidase S8 family.</text>
</comment>
<dbReference type="PROSITE" id="PS00138">
    <property type="entry name" value="SUBTILASE_SER"/>
    <property type="match status" value="1"/>
</dbReference>
<dbReference type="GO" id="GO:0005576">
    <property type="term" value="C:extracellular region"/>
    <property type="evidence" value="ECO:0007669"/>
    <property type="project" value="UniProtKB-ARBA"/>
</dbReference>
<dbReference type="Gene3D" id="3.30.70.80">
    <property type="entry name" value="Peptidase S8 propeptide/proteinase inhibitor I9"/>
    <property type="match status" value="1"/>
</dbReference>
<dbReference type="Proteomes" id="UP000018144">
    <property type="component" value="Unassembled WGS sequence"/>
</dbReference>
<evidence type="ECO:0000256" key="8">
    <source>
        <dbReference type="SAM" id="SignalP"/>
    </source>
</evidence>
<sequence length="402" mass="40925">MQFFKNIVLAAVALLPLTGVLAAPAAISQLKDGDVIQGSYIVVLKSDASSADLQSHQAWAGRLHAEAKSKRASTSSGFKHTYEFGKLKGYSGEFDKATINEISTRPEVAFVEPDRVVKLAAQVTQANAPSWGLGRVSRRARGATSYVYDSSAGSGVTAYIIDTGIQITHNEFGGRARWGYNAIDTSNSDGNGHGTHVAGTVGGTNYGIAKLVNLVAVKVLDASGSGSYSAVIAGIQWATKDSAGKRAVANMSLGGTYSAAVNSAVTEAVNAGISFVVAAGNSNTNAGNTSPASTPTAITVGATDNTDSRASYSNYGSVLDVFAPGSSITSSWIGSNSATNTISGTSMASPHVCGMAAYLISKEGLSSPAAVTSRIIALASTGYVANAGSGSPNRLLYNGSGL</sequence>
<keyword evidence="5 6" id="KW-0720">Serine protease</keyword>
<dbReference type="FunFam" id="3.40.50.200:FF:000014">
    <property type="entry name" value="Proteinase K"/>
    <property type="match status" value="1"/>
</dbReference>
<evidence type="ECO:0000256" key="5">
    <source>
        <dbReference type="ARBA" id="ARBA00022825"/>
    </source>
</evidence>
<dbReference type="Pfam" id="PF00082">
    <property type="entry name" value="Peptidase_S8"/>
    <property type="match status" value="1"/>
</dbReference>
<dbReference type="GO" id="GO:0004252">
    <property type="term" value="F:serine-type endopeptidase activity"/>
    <property type="evidence" value="ECO:0007669"/>
    <property type="project" value="UniProtKB-UniRule"/>
</dbReference>
<name>U4LT72_PYROM</name>
<feature type="active site" description="Charge relay system" evidence="6">
    <location>
        <position position="162"/>
    </location>
</feature>
<evidence type="ECO:0000256" key="7">
    <source>
        <dbReference type="RuleBase" id="RU003355"/>
    </source>
</evidence>
<evidence type="ECO:0000256" key="3">
    <source>
        <dbReference type="ARBA" id="ARBA00022729"/>
    </source>
</evidence>
<dbReference type="InterPro" id="IPR023827">
    <property type="entry name" value="Peptidase_S8_Asp-AS"/>
</dbReference>
<dbReference type="GO" id="GO:0006508">
    <property type="term" value="P:proteolysis"/>
    <property type="evidence" value="ECO:0007669"/>
    <property type="project" value="UniProtKB-KW"/>
</dbReference>
<dbReference type="InterPro" id="IPR037045">
    <property type="entry name" value="S8pro/Inhibitor_I9_sf"/>
</dbReference>
<organism evidence="11 12">
    <name type="scientific">Pyronema omphalodes (strain CBS 100304)</name>
    <name type="common">Pyronema confluens</name>
    <dbReference type="NCBI Taxonomy" id="1076935"/>
    <lineage>
        <taxon>Eukaryota</taxon>
        <taxon>Fungi</taxon>
        <taxon>Dikarya</taxon>
        <taxon>Ascomycota</taxon>
        <taxon>Pezizomycotina</taxon>
        <taxon>Pezizomycetes</taxon>
        <taxon>Pezizales</taxon>
        <taxon>Pyronemataceae</taxon>
        <taxon>Pyronema</taxon>
    </lineage>
</organism>
<evidence type="ECO:0000256" key="1">
    <source>
        <dbReference type="ARBA" id="ARBA00011073"/>
    </source>
</evidence>
<dbReference type="PANTHER" id="PTHR43806:SF11">
    <property type="entry name" value="CEREVISIN-RELATED"/>
    <property type="match status" value="1"/>
</dbReference>
<feature type="chain" id="PRO_5004652359" evidence="8">
    <location>
        <begin position="23"/>
        <end position="402"/>
    </location>
</feature>
<evidence type="ECO:0000259" key="9">
    <source>
        <dbReference type="Pfam" id="PF00082"/>
    </source>
</evidence>
<dbReference type="EMBL" id="HF935906">
    <property type="protein sequence ID" value="CCX32655.1"/>
    <property type="molecule type" value="Genomic_DNA"/>
</dbReference>
<keyword evidence="4 6" id="KW-0378">Hydrolase</keyword>
<dbReference type="InterPro" id="IPR022398">
    <property type="entry name" value="Peptidase_S8_His-AS"/>
</dbReference>
<dbReference type="PROSITE" id="PS00136">
    <property type="entry name" value="SUBTILASE_ASP"/>
    <property type="match status" value="1"/>
</dbReference>
<feature type="domain" description="Inhibitor I9" evidence="10">
    <location>
        <begin position="39"/>
        <end position="120"/>
    </location>
</feature>
<dbReference type="InterPro" id="IPR010259">
    <property type="entry name" value="S8pro/Inhibitor_I9"/>
</dbReference>
<dbReference type="InterPro" id="IPR023828">
    <property type="entry name" value="Peptidase_S8_Ser-AS"/>
</dbReference>
<evidence type="ECO:0000256" key="2">
    <source>
        <dbReference type="ARBA" id="ARBA00022670"/>
    </source>
</evidence>
<dbReference type="AlphaFoldDB" id="U4LT72"/>
<feature type="active site" description="Charge relay system" evidence="6">
    <location>
        <position position="193"/>
    </location>
</feature>
<dbReference type="OrthoDB" id="206201at2759"/>
<dbReference type="PANTHER" id="PTHR43806">
    <property type="entry name" value="PEPTIDASE S8"/>
    <property type="match status" value="1"/>
</dbReference>
<dbReference type="eggNOG" id="KOG1153">
    <property type="taxonomic scope" value="Eukaryota"/>
</dbReference>
<evidence type="ECO:0000313" key="11">
    <source>
        <dbReference type="EMBL" id="CCX32655.1"/>
    </source>
</evidence>
<evidence type="ECO:0000256" key="4">
    <source>
        <dbReference type="ARBA" id="ARBA00022801"/>
    </source>
</evidence>
<accession>U4LT72</accession>
<dbReference type="InterPro" id="IPR036852">
    <property type="entry name" value="Peptidase_S8/S53_dom_sf"/>
</dbReference>
<evidence type="ECO:0000256" key="6">
    <source>
        <dbReference type="PROSITE-ProRule" id="PRU01240"/>
    </source>
</evidence>
<feature type="domain" description="Peptidase S8/S53" evidence="9">
    <location>
        <begin position="153"/>
        <end position="379"/>
    </location>
</feature>
<dbReference type="InterPro" id="IPR000209">
    <property type="entry name" value="Peptidase_S8/S53_dom"/>
</dbReference>
<dbReference type="PRINTS" id="PR00723">
    <property type="entry name" value="SUBTILISIN"/>
</dbReference>
<dbReference type="PROSITE" id="PS00137">
    <property type="entry name" value="SUBTILASE_HIS"/>
    <property type="match status" value="1"/>
</dbReference>
<dbReference type="CDD" id="cd04077">
    <property type="entry name" value="Peptidases_S8_PCSK9_ProteinaseK_like"/>
    <property type="match status" value="1"/>
</dbReference>
<dbReference type="STRING" id="1076935.U4LT72"/>
<evidence type="ECO:0000313" key="12">
    <source>
        <dbReference type="Proteomes" id="UP000018144"/>
    </source>
</evidence>
<reference evidence="11 12" key="1">
    <citation type="journal article" date="2013" name="PLoS Genet.">
        <title>The genome and development-dependent transcriptomes of Pyronema confluens: a window into fungal evolution.</title>
        <authorList>
            <person name="Traeger S."/>
            <person name="Altegoer F."/>
            <person name="Freitag M."/>
            <person name="Gabaldon T."/>
            <person name="Kempken F."/>
            <person name="Kumar A."/>
            <person name="Marcet-Houben M."/>
            <person name="Poggeler S."/>
            <person name="Stajich J.E."/>
            <person name="Nowrousian M."/>
        </authorList>
    </citation>
    <scope>NUCLEOTIDE SEQUENCE [LARGE SCALE GENOMIC DNA]</scope>
    <source>
        <strain evidence="12">CBS 100304</strain>
        <tissue evidence="11">Vegetative mycelium</tissue>
    </source>
</reference>
<evidence type="ECO:0000259" key="10">
    <source>
        <dbReference type="Pfam" id="PF05922"/>
    </source>
</evidence>
<protein>
    <submittedName>
        <fullName evidence="11">Similar to Subtilisin-like protease CPC735_015300 acc. no. C5PCX1</fullName>
    </submittedName>
</protein>
<keyword evidence="3 8" id="KW-0732">Signal</keyword>
<feature type="signal peptide" evidence="8">
    <location>
        <begin position="1"/>
        <end position="22"/>
    </location>
</feature>
<dbReference type="Pfam" id="PF05922">
    <property type="entry name" value="Inhibitor_I9"/>
    <property type="match status" value="1"/>
</dbReference>
<dbReference type="OMA" id="WIAQINE"/>
<dbReference type="Gene3D" id="3.40.50.200">
    <property type="entry name" value="Peptidase S8/S53 domain"/>
    <property type="match status" value="1"/>
</dbReference>
<dbReference type="SUPFAM" id="SSF52743">
    <property type="entry name" value="Subtilisin-like"/>
    <property type="match status" value="1"/>
</dbReference>
<dbReference type="InterPro" id="IPR015500">
    <property type="entry name" value="Peptidase_S8_subtilisin-rel"/>
</dbReference>
<proteinExistence type="inferred from homology"/>